<dbReference type="InterPro" id="IPR045357">
    <property type="entry name" value="Aminopeptidase_N-like_N"/>
</dbReference>
<dbReference type="GO" id="GO:0006508">
    <property type="term" value="P:proteolysis"/>
    <property type="evidence" value="ECO:0007669"/>
    <property type="project" value="InterPro"/>
</dbReference>
<proteinExistence type="inferred from homology"/>
<reference evidence="5" key="1">
    <citation type="submission" date="2024-02" db="EMBL/GenBank/DDBJ databases">
        <title>Tomenella chthoni gen. nov. sp. nov., a member of the family Jonesiaceae isolated from bat guano.</title>
        <authorList>
            <person name="Miller S.L."/>
            <person name="King J."/>
            <person name="Sankaranarayanan K."/>
            <person name="Lawson P.A."/>
        </authorList>
    </citation>
    <scope>NUCLEOTIDE SEQUENCE</scope>
    <source>
        <strain evidence="5">BS-20</strain>
    </source>
</reference>
<organism evidence="5">
    <name type="scientific">Jonesiaceae bacterium BS-20</name>
    <dbReference type="NCBI Taxonomy" id="3120821"/>
    <lineage>
        <taxon>Bacteria</taxon>
        <taxon>Bacillati</taxon>
        <taxon>Actinomycetota</taxon>
        <taxon>Actinomycetes</taxon>
        <taxon>Micrococcales</taxon>
        <taxon>Jonesiaceae</taxon>
    </lineage>
</organism>
<dbReference type="InterPro" id="IPR050344">
    <property type="entry name" value="Peptidase_M1_aminopeptidases"/>
</dbReference>
<evidence type="ECO:0000259" key="2">
    <source>
        <dbReference type="Pfam" id="PF01433"/>
    </source>
</evidence>
<dbReference type="FunFam" id="1.10.390.10:FF:000004">
    <property type="entry name" value="Aminopeptidase N"/>
    <property type="match status" value="1"/>
</dbReference>
<dbReference type="Gene3D" id="2.60.40.1730">
    <property type="entry name" value="tricorn interacting facor f3 domain"/>
    <property type="match status" value="1"/>
</dbReference>
<dbReference type="GO" id="GO:0005737">
    <property type="term" value="C:cytoplasm"/>
    <property type="evidence" value="ECO:0007669"/>
    <property type="project" value="TreeGrafter"/>
</dbReference>
<dbReference type="GO" id="GO:0016020">
    <property type="term" value="C:membrane"/>
    <property type="evidence" value="ECO:0007669"/>
    <property type="project" value="TreeGrafter"/>
</dbReference>
<evidence type="ECO:0000256" key="1">
    <source>
        <dbReference type="ARBA" id="ARBA00010136"/>
    </source>
</evidence>
<feature type="domain" description="ERAP1-like C-terminal" evidence="3">
    <location>
        <begin position="558"/>
        <end position="868"/>
    </location>
</feature>
<dbReference type="EMBL" id="CP146203">
    <property type="protein sequence ID" value="XBH22397.1"/>
    <property type="molecule type" value="Genomic_DNA"/>
</dbReference>
<evidence type="ECO:0000259" key="4">
    <source>
        <dbReference type="Pfam" id="PF17900"/>
    </source>
</evidence>
<dbReference type="Pfam" id="PF11838">
    <property type="entry name" value="ERAP1_C"/>
    <property type="match status" value="1"/>
</dbReference>
<dbReference type="GO" id="GO:0042277">
    <property type="term" value="F:peptide binding"/>
    <property type="evidence" value="ECO:0007669"/>
    <property type="project" value="TreeGrafter"/>
</dbReference>
<dbReference type="PANTHER" id="PTHR11533:SF174">
    <property type="entry name" value="PUROMYCIN-SENSITIVE AMINOPEPTIDASE-RELATED"/>
    <property type="match status" value="1"/>
</dbReference>
<dbReference type="PANTHER" id="PTHR11533">
    <property type="entry name" value="PROTEASE M1 ZINC METALLOPROTEASE"/>
    <property type="match status" value="1"/>
</dbReference>
<dbReference type="SUPFAM" id="SSF63737">
    <property type="entry name" value="Leukotriene A4 hydrolase N-terminal domain"/>
    <property type="match status" value="1"/>
</dbReference>
<dbReference type="GO" id="GO:0070006">
    <property type="term" value="F:metalloaminopeptidase activity"/>
    <property type="evidence" value="ECO:0007669"/>
    <property type="project" value="TreeGrafter"/>
</dbReference>
<comment type="similarity">
    <text evidence="1">Belongs to the peptidase M1 family.</text>
</comment>
<sequence length="878" mass="95938">MPGQNLTRLEAINRSELITVDSYAVNLDLTTSETTFRSTTTVTFTAAAGASTFIDLVAPTVEFVELNGVVLDPAKVFVDSRVLLDDLTEHNTLTVVAQCAYMNTGEGLHRFVDPVDQEVYLYSQFEVPDARRMFAVFEQPDLKASFQFTVTAPARWQMVSNQPTPEPTAVTSGATAASGNSGLSAAALAAMGIPGAQNITGEELATWCFEPTPRISSYITALIAGPYDVQRSQLTSHDGRTIPMGVFCRKSLSEFMDADYIFDITTKGFAFFESHFDYAYPFDKYDQLFVPEYNMGAMENAGAVTFTESYVFRSKVTDAVKERRVVTVLHELAHMWFGNLVTMKWWNDLWLNESFAEWASTWATAEVTEWKGAWTTFAALEKTWAYRQDQLPSTHPIFAEIANLEDVYTNFDGITYAKGGSVLKQLVAWVGLDAFMTGVAQYFKKHAWGNTELTDLLSELEQTSGRDLSTWAQLWLETSGVNTLTPTLTTDDSGVITEFVITQSAPADYPTIRPHRMAIGCYDFDDRGALVRTHREEIDVVGELTAVAGLVGRTRPALILLNDDDLAYAKIRLDPDSLSVACDALGQITDPLARALVWGALWDATRDGEFPASDYFSLALSHVGSETESTTLRGTLNQLVQTAHTYVHPDRRNEAVELLGDALLNLAHQAAPGSDAQFQFVKFFAQSASTDQHGQFLEGLYSGSLSFDGLTIDTDLRWEILHGLVLVGRAGEDEIAAALAADATASGQQAAAHARAVIGTEQAKRAAFDALVNNVDAPNAIVRATAAGLCHVNDPGLLTDLIAPYFAAINGIWETRSYHMADETISGLYPSPLANEALRVASQEWLAANPNAAPGLRRIIIECLAGVTRALAVQANDK</sequence>
<dbReference type="AlphaFoldDB" id="A0AAU7DZC2"/>
<gene>
    <name evidence="5" type="primary">pepN</name>
    <name evidence="5" type="ORF">V5R04_04020</name>
</gene>
<dbReference type="NCBIfam" id="TIGR02412">
    <property type="entry name" value="pepN_strep_liv"/>
    <property type="match status" value="1"/>
</dbReference>
<dbReference type="GO" id="GO:0043171">
    <property type="term" value="P:peptide catabolic process"/>
    <property type="evidence" value="ECO:0007669"/>
    <property type="project" value="TreeGrafter"/>
</dbReference>
<dbReference type="SUPFAM" id="SSF55486">
    <property type="entry name" value="Metalloproteases ('zincins'), catalytic domain"/>
    <property type="match status" value="1"/>
</dbReference>
<feature type="domain" description="Peptidase M1 membrane alanine aminopeptidase" evidence="2">
    <location>
        <begin position="260"/>
        <end position="475"/>
    </location>
</feature>
<keyword evidence="5" id="KW-0031">Aminopeptidase</keyword>
<protein>
    <submittedName>
        <fullName evidence="5">Aminopeptidase N</fullName>
        <ecNumber evidence="5">3.4.11.2</ecNumber>
    </submittedName>
</protein>
<dbReference type="Pfam" id="PF01433">
    <property type="entry name" value="Peptidase_M1"/>
    <property type="match status" value="1"/>
</dbReference>
<dbReference type="InterPro" id="IPR014782">
    <property type="entry name" value="Peptidase_M1_dom"/>
</dbReference>
<dbReference type="InterPro" id="IPR042097">
    <property type="entry name" value="Aminopeptidase_N-like_N_sf"/>
</dbReference>
<dbReference type="InterPro" id="IPR012778">
    <property type="entry name" value="Pept_M1_aminopeptidase"/>
</dbReference>
<keyword evidence="5" id="KW-0378">Hydrolase</keyword>
<dbReference type="CDD" id="cd09602">
    <property type="entry name" value="M1_APN"/>
    <property type="match status" value="1"/>
</dbReference>
<dbReference type="Gene3D" id="1.10.390.10">
    <property type="entry name" value="Neutral Protease Domain 2"/>
    <property type="match status" value="1"/>
</dbReference>
<feature type="domain" description="Aminopeptidase N-like N-terminal" evidence="4">
    <location>
        <begin position="23"/>
        <end position="173"/>
    </location>
</feature>
<dbReference type="EC" id="3.4.11.2" evidence="5"/>
<dbReference type="InterPro" id="IPR027268">
    <property type="entry name" value="Peptidase_M4/M1_CTD_sf"/>
</dbReference>
<evidence type="ECO:0000313" key="5">
    <source>
        <dbReference type="EMBL" id="XBH22397.1"/>
    </source>
</evidence>
<dbReference type="GO" id="GO:0016285">
    <property type="term" value="F:alanyl aminopeptidase activity"/>
    <property type="evidence" value="ECO:0007669"/>
    <property type="project" value="UniProtKB-EC"/>
</dbReference>
<accession>A0AAU7DZC2</accession>
<dbReference type="Pfam" id="PF17900">
    <property type="entry name" value="Peptidase_M1_N"/>
    <property type="match status" value="1"/>
</dbReference>
<dbReference type="GO" id="GO:0008270">
    <property type="term" value="F:zinc ion binding"/>
    <property type="evidence" value="ECO:0007669"/>
    <property type="project" value="InterPro"/>
</dbReference>
<dbReference type="GO" id="GO:0005615">
    <property type="term" value="C:extracellular space"/>
    <property type="evidence" value="ECO:0007669"/>
    <property type="project" value="TreeGrafter"/>
</dbReference>
<name>A0AAU7DZC2_9MICO</name>
<evidence type="ECO:0000259" key="3">
    <source>
        <dbReference type="Pfam" id="PF11838"/>
    </source>
</evidence>
<dbReference type="InterPro" id="IPR024571">
    <property type="entry name" value="ERAP1-like_C_dom"/>
</dbReference>
<keyword evidence="5" id="KW-0645">Protease</keyword>